<feature type="transmembrane region" description="Helical" evidence="1">
    <location>
        <begin position="139"/>
        <end position="162"/>
    </location>
</feature>
<reference evidence="2 3" key="1">
    <citation type="submission" date="2020-08" db="EMBL/GenBank/DDBJ databases">
        <title>Genome public.</title>
        <authorList>
            <person name="Liu C."/>
            <person name="Sun Q."/>
        </authorList>
    </citation>
    <scope>NUCLEOTIDE SEQUENCE [LARGE SCALE GENOMIC DNA]</scope>
    <source>
        <strain evidence="2 3">NSJ-9</strain>
    </source>
</reference>
<sequence length="274" mass="30382">MDQILGNSIDIAWSGGSATWNILMTVIQSIITMTPQEIFPDAWQVTTEIILPWFIGAGAACINMIFMIGFMKQTTNFRENLTLEVFVEGGIRIIIANTLLIYSQTIMEDFINLATMATKFVMGTEPLKIVNPTLDVGTVLFYFVLGIIYFIASAVCAGNNLLTVLKRVAYILFCIIAVPVAAVTFVGDREMANTGRAAIKTFFTYCFQIVVIAFWLRIGTLMASGISGLIISQTNDSGLFDGFYQALNNMICMIFMTSLIKNSDELLRKAFDLR</sequence>
<keyword evidence="3" id="KW-1185">Reference proteome</keyword>
<feature type="transmembrane region" description="Helical" evidence="1">
    <location>
        <begin position="51"/>
        <end position="71"/>
    </location>
</feature>
<accession>A0ABR7GD19</accession>
<organism evidence="2 3">
    <name type="scientific">Roseburia lenta</name>
    <dbReference type="NCBI Taxonomy" id="2763061"/>
    <lineage>
        <taxon>Bacteria</taxon>
        <taxon>Bacillati</taxon>
        <taxon>Bacillota</taxon>
        <taxon>Clostridia</taxon>
        <taxon>Lachnospirales</taxon>
        <taxon>Lachnospiraceae</taxon>
        <taxon>Roseburia</taxon>
    </lineage>
</organism>
<keyword evidence="1" id="KW-1133">Transmembrane helix</keyword>
<name>A0ABR7GD19_9FIRM</name>
<feature type="transmembrane region" description="Helical" evidence="1">
    <location>
        <begin position="207"/>
        <end position="231"/>
    </location>
</feature>
<gene>
    <name evidence="2" type="ORF">H8R94_01670</name>
</gene>
<keyword evidence="1" id="KW-0812">Transmembrane</keyword>
<feature type="transmembrane region" description="Helical" evidence="1">
    <location>
        <begin position="12"/>
        <end position="31"/>
    </location>
</feature>
<proteinExistence type="predicted"/>
<evidence type="ECO:0000313" key="3">
    <source>
        <dbReference type="Proteomes" id="UP000643810"/>
    </source>
</evidence>
<evidence type="ECO:0008006" key="4">
    <source>
        <dbReference type="Google" id="ProtNLM"/>
    </source>
</evidence>
<comment type="caution">
    <text evidence="2">The sequence shown here is derived from an EMBL/GenBank/DDBJ whole genome shotgun (WGS) entry which is preliminary data.</text>
</comment>
<dbReference type="Proteomes" id="UP000643810">
    <property type="component" value="Unassembled WGS sequence"/>
</dbReference>
<feature type="transmembrane region" description="Helical" evidence="1">
    <location>
        <begin position="168"/>
        <end position="186"/>
    </location>
</feature>
<evidence type="ECO:0000313" key="2">
    <source>
        <dbReference type="EMBL" id="MBC5685334.1"/>
    </source>
</evidence>
<protein>
    <recommendedName>
        <fullName evidence="4">Conjugal transfer protein TrbL</fullName>
    </recommendedName>
</protein>
<keyword evidence="1" id="KW-0472">Membrane</keyword>
<evidence type="ECO:0000256" key="1">
    <source>
        <dbReference type="SAM" id="Phobius"/>
    </source>
</evidence>
<feature type="transmembrane region" description="Helical" evidence="1">
    <location>
        <begin position="243"/>
        <end position="260"/>
    </location>
</feature>
<dbReference type="RefSeq" id="WP_186853679.1">
    <property type="nucleotide sequence ID" value="NZ_JACOPG010000001.1"/>
</dbReference>
<dbReference type="EMBL" id="JACOPG010000001">
    <property type="protein sequence ID" value="MBC5685334.1"/>
    <property type="molecule type" value="Genomic_DNA"/>
</dbReference>